<organism evidence="1 2">
    <name type="scientific">Nitrosospira lacus</name>
    <dbReference type="NCBI Taxonomy" id="1288494"/>
    <lineage>
        <taxon>Bacteria</taxon>
        <taxon>Pseudomonadati</taxon>
        <taxon>Pseudomonadota</taxon>
        <taxon>Betaproteobacteria</taxon>
        <taxon>Nitrosomonadales</taxon>
        <taxon>Nitrosomonadaceae</taxon>
        <taxon>Nitrosospira</taxon>
    </lineage>
</organism>
<dbReference type="OrthoDB" id="9182625at2"/>
<protein>
    <submittedName>
        <fullName evidence="1">Uncharacterized protein</fullName>
    </submittedName>
</protein>
<keyword evidence="2" id="KW-1185">Reference proteome</keyword>
<evidence type="ECO:0000313" key="2">
    <source>
        <dbReference type="Proteomes" id="UP000012179"/>
    </source>
</evidence>
<sequence>MKLQVNLKGSWRDVLHSFPEKHEPEVRASAGRLAFLAGGKCKFRIADDENRALAYCEAPFFTWKNAFRGTGSE</sequence>
<name>A0A1W6SQS9_9PROT</name>
<evidence type="ECO:0000313" key="1">
    <source>
        <dbReference type="EMBL" id="ARO88139.1"/>
    </source>
</evidence>
<accession>A0A1W6SQS9</accession>
<proteinExistence type="predicted"/>
<dbReference type="AlphaFoldDB" id="A0A1W6SQS9"/>
<reference evidence="1 2" key="1">
    <citation type="journal article" date="2015" name="Int. J. Syst. Evol. Microbiol.">
        <title>Nitrosospira lacus sp. nov., a psychrotolerant, ammonia-oxidizing bacterium from sandy lake sediment.</title>
        <authorList>
            <person name="Urakawa H."/>
            <person name="Garcia J.C."/>
            <person name="Nielsen J.L."/>
            <person name="Le V.Q."/>
            <person name="Kozlowski J.A."/>
            <person name="Stein L.Y."/>
            <person name="Lim C.K."/>
            <person name="Pommerening-Roser A."/>
            <person name="Martens-Habbena W."/>
            <person name="Stahl D.A."/>
            <person name="Klotz M.G."/>
        </authorList>
    </citation>
    <scope>NUCLEOTIDE SEQUENCE [LARGE SCALE GENOMIC DNA]</scope>
    <source>
        <strain evidence="1 2">APG3</strain>
    </source>
</reference>
<dbReference type="RefSeq" id="WP_004177739.1">
    <property type="nucleotide sequence ID" value="NZ_CP021106.3"/>
</dbReference>
<gene>
    <name evidence="1" type="ORF">EBAPG3_010335</name>
</gene>
<dbReference type="Proteomes" id="UP000012179">
    <property type="component" value="Chromosome"/>
</dbReference>
<dbReference type="KEGG" id="nlc:EBAPG3_010335"/>
<dbReference type="EMBL" id="CP021106">
    <property type="protein sequence ID" value="ARO88139.1"/>
    <property type="molecule type" value="Genomic_DNA"/>
</dbReference>